<dbReference type="Pfam" id="PF01477">
    <property type="entry name" value="PLAT"/>
    <property type="match status" value="2"/>
</dbReference>
<proteinExistence type="predicted"/>
<name>A0ABQ9ELM3_TEGGR</name>
<evidence type="ECO:0000256" key="3">
    <source>
        <dbReference type="SAM" id="Phobius"/>
    </source>
</evidence>
<dbReference type="SUPFAM" id="SSF49723">
    <property type="entry name" value="Lipase/lipooxygenase domain (PLAT/LH2 domain)"/>
    <property type="match status" value="2"/>
</dbReference>
<feature type="region of interest" description="Disordered" evidence="2">
    <location>
        <begin position="1"/>
        <end position="86"/>
    </location>
</feature>
<gene>
    <name evidence="5" type="ORF">KUTeg_016688</name>
</gene>
<dbReference type="InterPro" id="IPR036392">
    <property type="entry name" value="PLAT/LH2_dom_sf"/>
</dbReference>
<comment type="caution">
    <text evidence="1">Lacks conserved residue(s) required for the propagation of feature annotation.</text>
</comment>
<keyword evidence="3" id="KW-0812">Transmembrane</keyword>
<dbReference type="PANTHER" id="PTHR45901:SF3">
    <property type="entry name" value="LIPOXYGENASE HOMOLOGY DOMAIN-CONTAINING PROTEIN 1"/>
    <property type="match status" value="1"/>
</dbReference>
<evidence type="ECO:0000313" key="6">
    <source>
        <dbReference type="Proteomes" id="UP001217089"/>
    </source>
</evidence>
<comment type="caution">
    <text evidence="5">The sequence shown here is derived from an EMBL/GenBank/DDBJ whole genome shotgun (WGS) entry which is preliminary data.</text>
</comment>
<evidence type="ECO:0000313" key="5">
    <source>
        <dbReference type="EMBL" id="KAJ8306143.1"/>
    </source>
</evidence>
<evidence type="ECO:0000259" key="4">
    <source>
        <dbReference type="PROSITE" id="PS50095"/>
    </source>
</evidence>
<dbReference type="Gene3D" id="2.40.180.10">
    <property type="entry name" value="Catalase core domain"/>
    <property type="match status" value="1"/>
</dbReference>
<keyword evidence="6" id="KW-1185">Reference proteome</keyword>
<dbReference type="InterPro" id="IPR001024">
    <property type="entry name" value="PLAT/LH2_dom"/>
</dbReference>
<dbReference type="CDD" id="cd01756">
    <property type="entry name" value="PLAT_repeat"/>
    <property type="match status" value="1"/>
</dbReference>
<feature type="domain" description="PLAT" evidence="4">
    <location>
        <begin position="171"/>
        <end position="321"/>
    </location>
</feature>
<dbReference type="PANTHER" id="PTHR45901">
    <property type="entry name" value="PROTEIN CBG12474"/>
    <property type="match status" value="1"/>
</dbReference>
<organism evidence="5 6">
    <name type="scientific">Tegillarca granosa</name>
    <name type="common">Malaysian cockle</name>
    <name type="synonym">Anadara granosa</name>
    <dbReference type="NCBI Taxonomy" id="220873"/>
    <lineage>
        <taxon>Eukaryota</taxon>
        <taxon>Metazoa</taxon>
        <taxon>Spiralia</taxon>
        <taxon>Lophotrochozoa</taxon>
        <taxon>Mollusca</taxon>
        <taxon>Bivalvia</taxon>
        <taxon>Autobranchia</taxon>
        <taxon>Pteriomorphia</taxon>
        <taxon>Arcoida</taxon>
        <taxon>Arcoidea</taxon>
        <taxon>Arcidae</taxon>
        <taxon>Tegillarca</taxon>
    </lineage>
</organism>
<dbReference type="Gene3D" id="2.60.60.20">
    <property type="entry name" value="PLAT/LH2 domain"/>
    <property type="match status" value="1"/>
</dbReference>
<reference evidence="5 6" key="1">
    <citation type="submission" date="2022-12" db="EMBL/GenBank/DDBJ databases">
        <title>Chromosome-level genome of Tegillarca granosa.</title>
        <authorList>
            <person name="Kim J."/>
        </authorList>
    </citation>
    <scope>NUCLEOTIDE SEQUENCE [LARGE SCALE GENOMIC DNA]</scope>
    <source>
        <strain evidence="5">Teg-2019</strain>
        <tissue evidence="5">Adductor muscle</tissue>
    </source>
</reference>
<dbReference type="InterPro" id="IPR052970">
    <property type="entry name" value="Inner_ear_hair_cell_LOXHD"/>
</dbReference>
<evidence type="ECO:0000256" key="1">
    <source>
        <dbReference type="PROSITE-ProRule" id="PRU00152"/>
    </source>
</evidence>
<sequence>MSDDVAIIVSKSDDESPPPKVLHKENSNLSGAATPAIILSPAPSPDHSKEEEQKTEETKEKQSEPDKTPTPVQKEETQESMVQQETANSSNLTELLLLILKKLLWFEKYFVSFSAPSSKFALKSLHYLKFTWCFLKFIFVTQFLPNLFRSETFVFLSMYQSVAFYVFELRNPWKVKTTTGSESDQGTSSPVVVVLYGDKGQSELVVIGENEDFKFTESKTDEFDFLSYVEGFELLTLFPWKKNWKIHIRIEENIGEVYKVRVGFKDAENEMSWYEGSTEAPSWFLEKMEITDVTSNKVYEFEANQWIWFDGYNDFWREFPVKKPKKEDELLVLQYHVDVYTSNEPNAGTDANVYVQIFGERGDTGRRRLLSSQSNTRKFEQGAIDQFEIEAVDLGKLEKVKVGHDGENPGSGWMLEKIVCFRALIVHAVYQPSNLTVVHHTLFLLTLLSVIYSKCIIVFKFILLNVFQTSHED</sequence>
<dbReference type="PROSITE" id="PS50095">
    <property type="entry name" value="PLAT"/>
    <property type="match status" value="2"/>
</dbReference>
<evidence type="ECO:0000256" key="2">
    <source>
        <dbReference type="SAM" id="MobiDB-lite"/>
    </source>
</evidence>
<keyword evidence="3" id="KW-0472">Membrane</keyword>
<keyword evidence="3" id="KW-1133">Transmembrane helix</keyword>
<feature type="transmembrane region" description="Helical" evidence="3">
    <location>
        <begin position="442"/>
        <end position="467"/>
    </location>
</feature>
<accession>A0ABQ9ELM3</accession>
<feature type="compositionally biased region" description="Basic and acidic residues" evidence="2">
    <location>
        <begin position="46"/>
        <end position="77"/>
    </location>
</feature>
<dbReference type="EMBL" id="JARBDR010000813">
    <property type="protein sequence ID" value="KAJ8306143.1"/>
    <property type="molecule type" value="Genomic_DNA"/>
</dbReference>
<feature type="domain" description="PLAT" evidence="4">
    <location>
        <begin position="333"/>
        <end position="451"/>
    </location>
</feature>
<protein>
    <recommendedName>
        <fullName evidence="4">PLAT domain-containing protein</fullName>
    </recommendedName>
</protein>
<dbReference type="Proteomes" id="UP001217089">
    <property type="component" value="Unassembled WGS sequence"/>
</dbReference>